<name>A0ABM1KTR3_GEKJA</name>
<feature type="domain" description="Peptidase metallopeptidase" evidence="16">
    <location>
        <begin position="105"/>
        <end position="265"/>
    </location>
</feature>
<feature type="signal peptide" evidence="15">
    <location>
        <begin position="1"/>
        <end position="17"/>
    </location>
</feature>
<evidence type="ECO:0000256" key="10">
    <source>
        <dbReference type="ARBA" id="ARBA00022837"/>
    </source>
</evidence>
<dbReference type="InterPro" id="IPR021158">
    <property type="entry name" value="Pept_M10A_Zn_BS"/>
</dbReference>
<feature type="repeat" description="Hemopexin" evidence="13">
    <location>
        <begin position="295"/>
        <end position="338"/>
    </location>
</feature>
<reference evidence="18" key="1">
    <citation type="submission" date="2025-08" db="UniProtKB">
        <authorList>
            <consortium name="RefSeq"/>
        </authorList>
    </citation>
    <scope>IDENTIFICATION</scope>
</reference>
<keyword evidence="10" id="KW-0106">Calcium</keyword>
<dbReference type="InterPro" id="IPR033739">
    <property type="entry name" value="M10A_MMP"/>
</dbReference>
<feature type="repeat" description="Hemopexin" evidence="13">
    <location>
        <begin position="436"/>
        <end position="479"/>
    </location>
</feature>
<evidence type="ECO:0000259" key="16">
    <source>
        <dbReference type="SMART" id="SM00235"/>
    </source>
</evidence>
<dbReference type="CDD" id="cd00094">
    <property type="entry name" value="HX"/>
    <property type="match status" value="1"/>
</dbReference>
<dbReference type="Pfam" id="PF00045">
    <property type="entry name" value="Hemopexin"/>
    <property type="match status" value="4"/>
</dbReference>
<dbReference type="SUPFAM" id="SSF47090">
    <property type="entry name" value="PGBD-like"/>
    <property type="match status" value="1"/>
</dbReference>
<dbReference type="PIRSF" id="PIRSF001191">
    <property type="entry name" value="Peptidase_M10A_matrix"/>
    <property type="match status" value="1"/>
</dbReference>
<evidence type="ECO:0000256" key="4">
    <source>
        <dbReference type="ARBA" id="ARBA00022670"/>
    </source>
</evidence>
<evidence type="ECO:0000256" key="14">
    <source>
        <dbReference type="SAM" id="MobiDB-lite"/>
    </source>
</evidence>
<feature type="region of interest" description="Disordered" evidence="14">
    <location>
        <begin position="262"/>
        <end position="283"/>
    </location>
</feature>
<dbReference type="Proteomes" id="UP000694871">
    <property type="component" value="Unplaced"/>
</dbReference>
<evidence type="ECO:0000256" key="8">
    <source>
        <dbReference type="ARBA" id="ARBA00022801"/>
    </source>
</evidence>
<evidence type="ECO:0000256" key="12">
    <source>
        <dbReference type="ARBA" id="ARBA00023145"/>
    </source>
</evidence>
<dbReference type="CDD" id="cd04278">
    <property type="entry name" value="ZnMc_MMP"/>
    <property type="match status" value="1"/>
</dbReference>
<dbReference type="InterPro" id="IPR018487">
    <property type="entry name" value="Hemopexin-like_repeat"/>
</dbReference>
<evidence type="ECO:0000256" key="3">
    <source>
        <dbReference type="ARBA" id="ARBA00010370"/>
    </source>
</evidence>
<gene>
    <name evidence="18" type="primary">LOC107119161</name>
</gene>
<evidence type="ECO:0000256" key="1">
    <source>
        <dbReference type="ARBA" id="ARBA00001913"/>
    </source>
</evidence>
<evidence type="ECO:0000256" key="5">
    <source>
        <dbReference type="ARBA" id="ARBA00022723"/>
    </source>
</evidence>
<keyword evidence="6 15" id="KW-0732">Signal</keyword>
<dbReference type="InterPro" id="IPR001818">
    <property type="entry name" value="Pept_M10_metallopeptidase"/>
</dbReference>
<dbReference type="PANTHER" id="PTHR10201:SF267">
    <property type="entry name" value="MACROPHAGE METALLOELASTASE"/>
    <property type="match status" value="1"/>
</dbReference>
<dbReference type="InterPro" id="IPR024079">
    <property type="entry name" value="MetalloPept_cat_dom_sf"/>
</dbReference>
<comment type="cofactor">
    <cofactor evidence="2">
        <name>Zn(2+)</name>
        <dbReference type="ChEBI" id="CHEBI:29105"/>
    </cofactor>
</comment>
<dbReference type="GeneID" id="107119161"/>
<dbReference type="PRINTS" id="PR00138">
    <property type="entry name" value="MATRIXIN"/>
</dbReference>
<dbReference type="SUPFAM" id="SSF55486">
    <property type="entry name" value="Metalloproteases ('zincins'), catalytic domain"/>
    <property type="match status" value="1"/>
</dbReference>
<dbReference type="InterPro" id="IPR000585">
    <property type="entry name" value="Hemopexin-like_dom"/>
</dbReference>
<dbReference type="InterPro" id="IPR006026">
    <property type="entry name" value="Peptidase_Metallo"/>
</dbReference>
<evidence type="ECO:0000256" key="9">
    <source>
        <dbReference type="ARBA" id="ARBA00022833"/>
    </source>
</evidence>
<dbReference type="Gene3D" id="2.110.10.10">
    <property type="entry name" value="Hemopexin-like domain"/>
    <property type="match status" value="1"/>
</dbReference>
<dbReference type="PANTHER" id="PTHR10201">
    <property type="entry name" value="MATRIX METALLOPROTEINASE"/>
    <property type="match status" value="1"/>
</dbReference>
<evidence type="ECO:0000313" key="18">
    <source>
        <dbReference type="RefSeq" id="XP_015277100.1"/>
    </source>
</evidence>
<keyword evidence="17" id="KW-1185">Reference proteome</keyword>
<evidence type="ECO:0000256" key="15">
    <source>
        <dbReference type="SAM" id="SignalP"/>
    </source>
</evidence>
<evidence type="ECO:0000256" key="7">
    <source>
        <dbReference type="ARBA" id="ARBA00022737"/>
    </source>
</evidence>
<keyword evidence="11" id="KW-0482">Metalloprotease</keyword>
<accession>A0ABM1KTR3</accession>
<dbReference type="RefSeq" id="XP_015277100.1">
    <property type="nucleotide sequence ID" value="XM_015421614.1"/>
</dbReference>
<feature type="repeat" description="Hemopexin" evidence="13">
    <location>
        <begin position="387"/>
        <end position="435"/>
    </location>
</feature>
<comment type="cofactor">
    <cofactor evidence="1">
        <name>Ca(2+)</name>
        <dbReference type="ChEBI" id="CHEBI:29108"/>
    </cofactor>
</comment>
<protein>
    <submittedName>
        <fullName evidence="18">Stromelysin-1-like</fullName>
    </submittedName>
</protein>
<evidence type="ECO:0000256" key="2">
    <source>
        <dbReference type="ARBA" id="ARBA00001947"/>
    </source>
</evidence>
<dbReference type="SMART" id="SM00120">
    <property type="entry name" value="HX"/>
    <property type="match status" value="4"/>
</dbReference>
<dbReference type="InterPro" id="IPR002477">
    <property type="entry name" value="Peptidoglycan-bd-like"/>
</dbReference>
<dbReference type="PROSITE" id="PS51642">
    <property type="entry name" value="HEMOPEXIN_2"/>
    <property type="match status" value="4"/>
</dbReference>
<comment type="similarity">
    <text evidence="3">Belongs to the peptidase M10A family.</text>
</comment>
<dbReference type="Gene3D" id="3.40.390.10">
    <property type="entry name" value="Collagenase (Catalytic Domain)"/>
    <property type="match status" value="1"/>
</dbReference>
<keyword evidence="12" id="KW-0865">Zymogen</keyword>
<evidence type="ECO:0000256" key="6">
    <source>
        <dbReference type="ARBA" id="ARBA00022729"/>
    </source>
</evidence>
<dbReference type="Pfam" id="PF00413">
    <property type="entry name" value="Peptidase_M10"/>
    <property type="match status" value="1"/>
</dbReference>
<dbReference type="InterPro" id="IPR036365">
    <property type="entry name" value="PGBD-like_sf"/>
</dbReference>
<sequence length="480" mass="54151">MKHFLLLIGLCGALSWALPILPQTEEVTAEDMQLAQKYLNSYYPEQEGTPVIRTRQDKIDANKLRQMQEFFGLKVTGKLDASTLEEMKAPRCGVPDIAGFKTFPLSPKWPKKDLTYRLQNYTPDMPRADIEEAIRRAWTMWSDVTPLTFTEGSGDSADILILFGAGVHSMIPFDPPFDGPNGEVGHAFSPAHGGYVHLDEDEDWTKDAKGTNLFHVAAHEFGHSLGLDHSKIPEALMFPKYIRSDPAKVRLHQDDVEGIQSLYGPSEEANGDGQSSGSESPTNLTEQVVDLCNPHISFDAVTSLRGETLFFKERFMWRKSPAQSNIEKDFISAFWPTLDGGIDAAYEVENKDTLFIFKGEQYWATKGNIIQPGYPKSIHALGIPHIVKKIDAAVYDKNTKKTLFFSSDKYWRYDETRNYIERRYPGKIAADFPGIGSTVDAALQHNGHLYLFSGSKQYEFDSKRRRVINVKKSNSWFGCQ</sequence>
<dbReference type="Pfam" id="PF01471">
    <property type="entry name" value="PG_binding_1"/>
    <property type="match status" value="1"/>
</dbReference>
<dbReference type="InterPro" id="IPR021190">
    <property type="entry name" value="Pept_M10A"/>
</dbReference>
<dbReference type="PROSITE" id="PS00546">
    <property type="entry name" value="CYSTEINE_SWITCH"/>
    <property type="match status" value="1"/>
</dbReference>
<dbReference type="InterPro" id="IPR036375">
    <property type="entry name" value="Hemopexin-like_dom_sf"/>
</dbReference>
<keyword evidence="4" id="KW-0645">Protease</keyword>
<evidence type="ECO:0000256" key="11">
    <source>
        <dbReference type="ARBA" id="ARBA00023049"/>
    </source>
</evidence>
<keyword evidence="5" id="KW-0479">Metal-binding</keyword>
<organism evidence="17 18">
    <name type="scientific">Gekko japonicus</name>
    <name type="common">Schlegel's Japanese gecko</name>
    <dbReference type="NCBI Taxonomy" id="146911"/>
    <lineage>
        <taxon>Eukaryota</taxon>
        <taxon>Metazoa</taxon>
        <taxon>Chordata</taxon>
        <taxon>Craniata</taxon>
        <taxon>Vertebrata</taxon>
        <taxon>Euteleostomi</taxon>
        <taxon>Lepidosauria</taxon>
        <taxon>Squamata</taxon>
        <taxon>Bifurcata</taxon>
        <taxon>Gekkota</taxon>
        <taxon>Gekkonidae</taxon>
        <taxon>Gekkoninae</taxon>
        <taxon>Gekko</taxon>
    </lineage>
</organism>
<evidence type="ECO:0000256" key="13">
    <source>
        <dbReference type="PROSITE-ProRule" id="PRU01011"/>
    </source>
</evidence>
<evidence type="ECO:0000313" key="17">
    <source>
        <dbReference type="Proteomes" id="UP000694871"/>
    </source>
</evidence>
<feature type="chain" id="PRO_5046333167" evidence="15">
    <location>
        <begin position="18"/>
        <end position="480"/>
    </location>
</feature>
<feature type="compositionally biased region" description="Polar residues" evidence="14">
    <location>
        <begin position="272"/>
        <end position="283"/>
    </location>
</feature>
<keyword evidence="9" id="KW-0862">Zinc</keyword>
<dbReference type="SUPFAM" id="SSF50923">
    <property type="entry name" value="Hemopexin-like domain"/>
    <property type="match status" value="1"/>
</dbReference>
<keyword evidence="7" id="KW-0677">Repeat</keyword>
<proteinExistence type="inferred from homology"/>
<feature type="repeat" description="Hemopexin" evidence="13">
    <location>
        <begin position="339"/>
        <end position="385"/>
    </location>
</feature>
<dbReference type="SMART" id="SM00235">
    <property type="entry name" value="ZnMc"/>
    <property type="match status" value="1"/>
</dbReference>
<keyword evidence="8" id="KW-0378">Hydrolase</keyword>